<proteinExistence type="predicted"/>
<dbReference type="InterPro" id="IPR009291">
    <property type="entry name" value="Vps62"/>
</dbReference>
<feature type="region of interest" description="Disordered" evidence="1">
    <location>
        <begin position="347"/>
        <end position="366"/>
    </location>
</feature>
<evidence type="ECO:0008006" key="4">
    <source>
        <dbReference type="Google" id="ProtNLM"/>
    </source>
</evidence>
<feature type="compositionally biased region" description="Basic residues" evidence="1">
    <location>
        <begin position="1"/>
        <end position="17"/>
    </location>
</feature>
<dbReference type="Proteomes" id="UP001172457">
    <property type="component" value="Chromosome 1"/>
</dbReference>
<dbReference type="EMBL" id="JARYMX010000001">
    <property type="protein sequence ID" value="KAJ9565595.1"/>
    <property type="molecule type" value="Genomic_DNA"/>
</dbReference>
<dbReference type="PANTHER" id="PTHR48152">
    <property type="entry name" value="F1C9.34 PROTEIN"/>
    <property type="match status" value="1"/>
</dbReference>
<evidence type="ECO:0000256" key="1">
    <source>
        <dbReference type="SAM" id="MobiDB-lite"/>
    </source>
</evidence>
<accession>A0AA38WSR5</accession>
<sequence>MEKRKKKRRGKKERKVLRPPAYAGGRRNDGAAVSLTKGYHLLFTKSVSFKMQSSKTTIFFFLFFIFCFNGPTMADSDDTIETNFRLPSPLPKWPSGGAFATGAIDLGGLQVSQVTTFKKIWATNEGGSDNLGATFYDPVAIPDGFYSLGSYAHPNNIPFFGHTLVGKDASNDPSRPALRSPIDYLLVWSSESVDIEKDGEGYIWFPVPPTGYRPVGFVVGGSSVKPPLDKVRCVHEDFTDTTNVTDLETGMWVWGSGHDLDLDGLDVYASIAGFVVRDQGVGNDTLTPSCLKNLNGSLSSSMPNLKQIEALIQAYSPVIYFHPDEPFLPSSVEWFFENGALLYEKGQESKPNPIKSHGSNLPQGGSNDDAYWLDLPRDGSTKDRVKKGDLQDACGYFHVKPVSGGLFTDIAVWVFYPFNGGLRAKVEFLNINLGKLGEHVGDWEHVTLRVSNFNGALHSVFFSQHSWGKWVSVSNLEFHAGGNKPVVYASLHGHASYPKPGCVLLGSEGGNVGVRDDTAKSDKVMDTGVRAVVMAAEYLGPAAVVEPPWLNYERKWGPKIDYDVDKEIKKAKRVMIGKLKKAFERFVGSVPREMLGEDGPTGPKVKTSWSGNEAIATCRALACPHVHNQKKWFTFEPTHIYRGGFKCEALFGCEREDNRERDTWRMTRRHVRSTTDD</sequence>
<dbReference type="Pfam" id="PF06101">
    <property type="entry name" value="Vps62"/>
    <property type="match status" value="1"/>
</dbReference>
<name>A0AA38WSR5_9ASTR</name>
<feature type="compositionally biased region" description="Polar residues" evidence="1">
    <location>
        <begin position="357"/>
        <end position="366"/>
    </location>
</feature>
<organism evidence="2 3">
    <name type="scientific">Centaurea solstitialis</name>
    <name type="common">yellow star-thistle</name>
    <dbReference type="NCBI Taxonomy" id="347529"/>
    <lineage>
        <taxon>Eukaryota</taxon>
        <taxon>Viridiplantae</taxon>
        <taxon>Streptophyta</taxon>
        <taxon>Embryophyta</taxon>
        <taxon>Tracheophyta</taxon>
        <taxon>Spermatophyta</taxon>
        <taxon>Magnoliopsida</taxon>
        <taxon>eudicotyledons</taxon>
        <taxon>Gunneridae</taxon>
        <taxon>Pentapetalae</taxon>
        <taxon>asterids</taxon>
        <taxon>campanulids</taxon>
        <taxon>Asterales</taxon>
        <taxon>Asteraceae</taxon>
        <taxon>Carduoideae</taxon>
        <taxon>Cardueae</taxon>
        <taxon>Centaureinae</taxon>
        <taxon>Centaurea</taxon>
    </lineage>
</organism>
<dbReference type="PANTHER" id="PTHR48152:SF9">
    <property type="entry name" value="VACUOLAR PROTEIN SORTING-ASSOCIATED PROTEIN 62-RELATED"/>
    <property type="match status" value="1"/>
</dbReference>
<evidence type="ECO:0000313" key="2">
    <source>
        <dbReference type="EMBL" id="KAJ9565595.1"/>
    </source>
</evidence>
<gene>
    <name evidence="2" type="ORF">OSB04_001561</name>
</gene>
<protein>
    <recommendedName>
        <fullName evidence="4">Vacuolar protein sorting-associated protein 62</fullName>
    </recommendedName>
</protein>
<keyword evidence="3" id="KW-1185">Reference proteome</keyword>
<dbReference type="AlphaFoldDB" id="A0AA38WSR5"/>
<reference evidence="2" key="1">
    <citation type="submission" date="2023-03" db="EMBL/GenBank/DDBJ databases">
        <title>Chromosome-scale reference genome and RAD-based genetic map of yellow starthistle (Centaurea solstitialis) reveal putative structural variation and QTLs associated with invader traits.</title>
        <authorList>
            <person name="Reatini B."/>
            <person name="Cang F.A."/>
            <person name="Jiang Q."/>
            <person name="Mckibben M.T.W."/>
            <person name="Barker M.S."/>
            <person name="Rieseberg L.H."/>
            <person name="Dlugosch K.M."/>
        </authorList>
    </citation>
    <scope>NUCLEOTIDE SEQUENCE</scope>
    <source>
        <strain evidence="2">CAN-66</strain>
        <tissue evidence="2">Leaf</tissue>
    </source>
</reference>
<comment type="caution">
    <text evidence="2">The sequence shown here is derived from an EMBL/GenBank/DDBJ whole genome shotgun (WGS) entry which is preliminary data.</text>
</comment>
<feature type="region of interest" description="Disordered" evidence="1">
    <location>
        <begin position="1"/>
        <end position="29"/>
    </location>
</feature>
<evidence type="ECO:0000313" key="3">
    <source>
        <dbReference type="Proteomes" id="UP001172457"/>
    </source>
</evidence>